<evidence type="ECO:0000313" key="2">
    <source>
        <dbReference type="EMBL" id="KAG1522580.1"/>
    </source>
</evidence>
<name>A0A9P6XLW9_9FUNG</name>
<dbReference type="EMBL" id="JAANIU010022749">
    <property type="protein sequence ID" value="KAG1522580.1"/>
    <property type="molecule type" value="Genomic_DNA"/>
</dbReference>
<protein>
    <submittedName>
        <fullName evidence="2">Uncharacterized protein</fullName>
    </submittedName>
</protein>
<proteinExistence type="predicted"/>
<organism evidence="2 3">
    <name type="scientific">Rhizopus delemar</name>
    <dbReference type="NCBI Taxonomy" id="936053"/>
    <lineage>
        <taxon>Eukaryota</taxon>
        <taxon>Fungi</taxon>
        <taxon>Fungi incertae sedis</taxon>
        <taxon>Mucoromycota</taxon>
        <taxon>Mucoromycotina</taxon>
        <taxon>Mucoromycetes</taxon>
        <taxon>Mucorales</taxon>
        <taxon>Mucorineae</taxon>
        <taxon>Rhizopodaceae</taxon>
        <taxon>Rhizopus</taxon>
    </lineage>
</organism>
<keyword evidence="3" id="KW-1185">Reference proteome</keyword>
<sequence>MLAVMPSRTSGEGDSSVSVTREVRLCGSAAGAISRKTAVKVLPGSGPSVTVARWPTASPASTLSGTSQIASMSPDHANW</sequence>
<evidence type="ECO:0000313" key="3">
    <source>
        <dbReference type="Proteomes" id="UP000740926"/>
    </source>
</evidence>
<dbReference type="AlphaFoldDB" id="A0A9P6XLW9"/>
<feature type="region of interest" description="Disordered" evidence="1">
    <location>
        <begin position="57"/>
        <end position="79"/>
    </location>
</feature>
<gene>
    <name evidence="2" type="ORF">G6F50_018678</name>
</gene>
<comment type="caution">
    <text evidence="2">The sequence shown here is derived from an EMBL/GenBank/DDBJ whole genome shotgun (WGS) entry which is preliminary data.</text>
</comment>
<dbReference type="Proteomes" id="UP000740926">
    <property type="component" value="Unassembled WGS sequence"/>
</dbReference>
<feature type="compositionally biased region" description="Polar residues" evidence="1">
    <location>
        <begin position="58"/>
        <end position="71"/>
    </location>
</feature>
<reference evidence="2 3" key="1">
    <citation type="journal article" date="2020" name="Microb. Genom.">
        <title>Genetic diversity of clinical and environmental Mucorales isolates obtained from an investigation of mucormycosis cases among solid organ transplant recipients.</title>
        <authorList>
            <person name="Nguyen M.H."/>
            <person name="Kaul D."/>
            <person name="Muto C."/>
            <person name="Cheng S.J."/>
            <person name="Richter R.A."/>
            <person name="Bruno V.M."/>
            <person name="Liu G."/>
            <person name="Beyhan S."/>
            <person name="Sundermann A.J."/>
            <person name="Mounaud S."/>
            <person name="Pasculle A.W."/>
            <person name="Nierman W.C."/>
            <person name="Driscoll E."/>
            <person name="Cumbie R."/>
            <person name="Clancy C.J."/>
            <person name="Dupont C.L."/>
        </authorList>
    </citation>
    <scope>NUCLEOTIDE SEQUENCE [LARGE SCALE GENOMIC DNA]</scope>
    <source>
        <strain evidence="2 3">GL24</strain>
    </source>
</reference>
<evidence type="ECO:0000256" key="1">
    <source>
        <dbReference type="SAM" id="MobiDB-lite"/>
    </source>
</evidence>
<accession>A0A9P6XLW9</accession>